<dbReference type="EMBL" id="JQAZ01000001">
    <property type="protein sequence ID" value="KRN34190.1"/>
    <property type="molecule type" value="Genomic_DNA"/>
</dbReference>
<evidence type="ECO:0000313" key="1">
    <source>
        <dbReference type="EMBL" id="KRN29281.1"/>
    </source>
</evidence>
<evidence type="ECO:0000313" key="4">
    <source>
        <dbReference type="Proteomes" id="UP000051751"/>
    </source>
</evidence>
<proteinExistence type="predicted"/>
<keyword evidence="3" id="KW-1185">Reference proteome</keyword>
<dbReference type="PATRIC" id="fig|81857.3.peg.168"/>
<dbReference type="Proteomes" id="UP000051645">
    <property type="component" value="Unassembled WGS sequence"/>
</dbReference>
<dbReference type="STRING" id="81857.IV38_GL000163"/>
<gene>
    <name evidence="1" type="ORF">IV38_GL000163</name>
    <name evidence="2" type="ORF">IV40_GL000506</name>
</gene>
<name>A0A0R2FKX5_9LACO</name>
<comment type="caution">
    <text evidence="1">The sequence shown here is derived from an EMBL/GenBank/DDBJ whole genome shotgun (WGS) entry which is preliminary data.</text>
</comment>
<accession>A0A0R2FKX5</accession>
<organism evidence="1 4">
    <name type="scientific">Lactobacillus selangorensis</name>
    <dbReference type="NCBI Taxonomy" id="81857"/>
    <lineage>
        <taxon>Bacteria</taxon>
        <taxon>Bacillati</taxon>
        <taxon>Bacillota</taxon>
        <taxon>Bacilli</taxon>
        <taxon>Lactobacillales</taxon>
        <taxon>Lactobacillaceae</taxon>
        <taxon>Lactobacillus</taxon>
    </lineage>
</organism>
<dbReference type="Proteomes" id="UP000051751">
    <property type="component" value="Unassembled WGS sequence"/>
</dbReference>
<reference evidence="3 4" key="1">
    <citation type="journal article" date="2015" name="Genome Announc.">
        <title>Expanding the biotechnology potential of lactobacilli through comparative genomics of 213 strains and associated genera.</title>
        <authorList>
            <person name="Sun Z."/>
            <person name="Harris H.M."/>
            <person name="McCann A."/>
            <person name="Guo C."/>
            <person name="Argimon S."/>
            <person name="Zhang W."/>
            <person name="Yang X."/>
            <person name="Jeffery I.B."/>
            <person name="Cooney J.C."/>
            <person name="Kagawa T.F."/>
            <person name="Liu W."/>
            <person name="Song Y."/>
            <person name="Salvetti E."/>
            <person name="Wrobel A."/>
            <person name="Rasinkangas P."/>
            <person name="Parkhill J."/>
            <person name="Rea M.C."/>
            <person name="O'Sullivan O."/>
            <person name="Ritari J."/>
            <person name="Douillard F.P."/>
            <person name="Paul Ross R."/>
            <person name="Yang R."/>
            <person name="Briner A.E."/>
            <person name="Felis G.E."/>
            <person name="de Vos W.M."/>
            <person name="Barrangou R."/>
            <person name="Klaenhammer T.R."/>
            <person name="Caufield P.W."/>
            <person name="Cui Y."/>
            <person name="Zhang H."/>
            <person name="O'Toole P.W."/>
        </authorList>
    </citation>
    <scope>NUCLEOTIDE SEQUENCE [LARGE SCALE GENOMIC DNA]</scope>
    <source>
        <strain evidence="1 4">ATCC BAA-66</strain>
        <strain evidence="2 3">DSM 13344</strain>
    </source>
</reference>
<dbReference type="RefSeq" id="WP_057768779.1">
    <property type="nucleotide sequence ID" value="NZ_JQAT01000001.1"/>
</dbReference>
<evidence type="ECO:0000313" key="3">
    <source>
        <dbReference type="Proteomes" id="UP000051645"/>
    </source>
</evidence>
<sequence>MQNFHVTITPYVQTYFTDPQQQAQLTEFFMEKLPLYLQQRPAKIKPVHGHMPHLFELKVRIGRTFYRAAFLHTHDQIQVVYITDILQKVKFDRKANHFLAQQA</sequence>
<evidence type="ECO:0000313" key="2">
    <source>
        <dbReference type="EMBL" id="KRN34190.1"/>
    </source>
</evidence>
<dbReference type="OrthoDB" id="2323579at2"/>
<dbReference type="AlphaFoldDB" id="A0A0R2FKX5"/>
<protein>
    <submittedName>
        <fullName evidence="1">Uncharacterized protein</fullName>
    </submittedName>
</protein>
<dbReference type="EMBL" id="JQAT01000001">
    <property type="protein sequence ID" value="KRN29281.1"/>
    <property type="molecule type" value="Genomic_DNA"/>
</dbReference>